<evidence type="ECO:0000313" key="3">
    <source>
        <dbReference type="EMBL" id="KAK5099149.1"/>
    </source>
</evidence>
<accession>A0ABR0KKP1</accession>
<feature type="region of interest" description="Disordered" evidence="2">
    <location>
        <begin position="627"/>
        <end position="658"/>
    </location>
</feature>
<keyword evidence="4" id="KW-1185">Reference proteome</keyword>
<feature type="compositionally biased region" description="Polar residues" evidence="2">
    <location>
        <begin position="65"/>
        <end position="76"/>
    </location>
</feature>
<feature type="region of interest" description="Disordered" evidence="2">
    <location>
        <begin position="1094"/>
        <end position="1117"/>
    </location>
</feature>
<feature type="compositionally biased region" description="Polar residues" evidence="2">
    <location>
        <begin position="1020"/>
        <end position="1041"/>
    </location>
</feature>
<keyword evidence="1" id="KW-0175">Coiled coil</keyword>
<feature type="region of interest" description="Disordered" evidence="2">
    <location>
        <begin position="567"/>
        <end position="608"/>
    </location>
</feature>
<sequence length="1117" mass="124712">MASAHGRPTSSPPQLDLANASLQNESRHSPTISSDIFSPETSPSRQQRLLQNRNAKFPAKKLSISGLSNKLTQLIGNNDLPDEAKSPPRNQENKLHKSRSTGTIGKKSSLRVLEGISNTARGRASRRRPEIPVYQDNPERPLLQSSPCAASSPYVEPKGEFTSPTGFEHIQDSLNNMRLRQVSVNERWSPLTKSPPSLKSKGRKRSVQSTFDADEYIEHIEKELQQVKDEAYSPLTRRPMKEKLRVANKENERLQKELTILKDKFEAEVKRTVEHKTMAELELKRKVRDLEDSLEEREHAIREMQYQHEEKRLDSNIIESLKASIERLEHEKADMEEINLSMSKRNEVLTQLLAMSPTKTTNGFNLGSPVRDKRNPRPMSLILPRQPTSPNVIGMSTAGSLACSPLALNNADISPFKLGSSPKDDMEPVNEPEKTVLPPQPYGEEGVHRPLQSPRLRGAVSGNRRWTMYSDISASSITASEEQKPTRRKARRFVAGSTQLKPLLLPTLTGEALSLPSSSVASSPRSWPEVESIEADLDDTILASGAHEVLQSNGAIHSNEFEAVSITPGTNGDGPLSPAGSNREPTSGHESILETLHPREGGPSDVRGLGLSVARYNRAYELDNEESIYDEQPRTAATTRRDNHISRNSLQTMPMPSTPDSLVALPAPLFSPMHRDTTVAAHDLTSRLVSNSPSASPQDPVNPRKRRKPPVNDTYSGSPVAKVQRRQRRQSSVHGISHASGSPRPRVAADPDSQDRALTHSLRRMRSSDNFVEMFRQRNFAAKPLAALTIRTVYKILATCTSAVRDFQRDPFALARRMLVNAWYINWKALGKVSWWVLGLFLQPRPTPKARAPIDWDQYDGESIASRYCGSLSDSDGQEDSRMMPKFNCENPMGCHAAQNEVAETRQLEPDHDREAEKPGWSRSLFLWGKFSAALMLAVGGAVIKGPGEMLKDVKPQEERPHTRHRGKSCMTDVKKSHNQMKQQAGNGNMQHHTHDHSQSDFAYEHPQPTSKDNFRDQFNFRSDTQLDSSSLLGQIQQTDLDPTLRAEQPGRRRIESLFTPPAVVSEPTSPYWEHPKTPLTSISRRAYEFSRNSAASTSMQVINRHSGDPGSPLSHV</sequence>
<feature type="compositionally biased region" description="Polar residues" evidence="2">
    <location>
        <begin position="1094"/>
        <end position="1104"/>
    </location>
</feature>
<feature type="region of interest" description="Disordered" evidence="2">
    <location>
        <begin position="687"/>
        <end position="754"/>
    </location>
</feature>
<evidence type="ECO:0000313" key="4">
    <source>
        <dbReference type="Proteomes" id="UP001345013"/>
    </source>
</evidence>
<dbReference type="Proteomes" id="UP001345013">
    <property type="component" value="Unassembled WGS sequence"/>
</dbReference>
<feature type="compositionally biased region" description="Polar residues" evidence="2">
    <location>
        <begin position="20"/>
        <end position="54"/>
    </location>
</feature>
<feature type="compositionally biased region" description="Basic and acidic residues" evidence="2">
    <location>
        <begin position="422"/>
        <end position="434"/>
    </location>
</feature>
<reference evidence="3 4" key="1">
    <citation type="submission" date="2023-08" db="EMBL/GenBank/DDBJ databases">
        <title>Black Yeasts Isolated from many extreme environments.</title>
        <authorList>
            <person name="Coleine C."/>
            <person name="Stajich J.E."/>
            <person name="Selbmann L."/>
        </authorList>
    </citation>
    <scope>NUCLEOTIDE SEQUENCE [LARGE SCALE GENOMIC DNA]</scope>
    <source>
        <strain evidence="3 4">CCFEE 5885</strain>
    </source>
</reference>
<feature type="compositionally biased region" description="Polar residues" evidence="2">
    <location>
        <begin position="579"/>
        <end position="589"/>
    </location>
</feature>
<comment type="caution">
    <text evidence="3">The sequence shown here is derived from an EMBL/GenBank/DDBJ whole genome shotgun (WGS) entry which is preliminary data.</text>
</comment>
<organism evidence="3 4">
    <name type="scientific">Lithohypha guttulata</name>
    <dbReference type="NCBI Taxonomy" id="1690604"/>
    <lineage>
        <taxon>Eukaryota</taxon>
        <taxon>Fungi</taxon>
        <taxon>Dikarya</taxon>
        <taxon>Ascomycota</taxon>
        <taxon>Pezizomycotina</taxon>
        <taxon>Eurotiomycetes</taxon>
        <taxon>Chaetothyriomycetidae</taxon>
        <taxon>Chaetothyriales</taxon>
        <taxon>Trichomeriaceae</taxon>
        <taxon>Lithohypha</taxon>
    </lineage>
</organism>
<feature type="compositionally biased region" description="Basic and acidic residues" evidence="2">
    <location>
        <begin position="82"/>
        <end position="95"/>
    </location>
</feature>
<feature type="region of interest" description="Disordered" evidence="2">
    <location>
        <begin position="950"/>
        <end position="1078"/>
    </location>
</feature>
<feature type="compositionally biased region" description="Low complexity" evidence="2">
    <location>
        <begin position="189"/>
        <end position="199"/>
    </location>
</feature>
<protein>
    <submittedName>
        <fullName evidence="3">Uncharacterized protein</fullName>
    </submittedName>
</protein>
<feature type="compositionally biased region" description="Basic and acidic residues" evidence="2">
    <location>
        <begin position="950"/>
        <end position="961"/>
    </location>
</feature>
<feature type="region of interest" description="Disordered" evidence="2">
    <location>
        <begin position="185"/>
        <end position="206"/>
    </location>
</feature>
<feature type="region of interest" description="Disordered" evidence="2">
    <location>
        <begin position="359"/>
        <end position="390"/>
    </location>
</feature>
<feature type="compositionally biased region" description="Basic and acidic residues" evidence="2">
    <location>
        <begin position="1043"/>
        <end position="1056"/>
    </location>
</feature>
<dbReference type="EMBL" id="JAVRRG010000011">
    <property type="protein sequence ID" value="KAK5099149.1"/>
    <property type="molecule type" value="Genomic_DNA"/>
</dbReference>
<feature type="compositionally biased region" description="Polar residues" evidence="2">
    <location>
        <begin position="646"/>
        <end position="658"/>
    </location>
</feature>
<gene>
    <name evidence="3" type="ORF">LTR24_001550</name>
</gene>
<feature type="region of interest" description="Disordered" evidence="2">
    <location>
        <begin position="1"/>
        <end position="148"/>
    </location>
</feature>
<evidence type="ECO:0000256" key="2">
    <source>
        <dbReference type="SAM" id="MobiDB-lite"/>
    </source>
</evidence>
<name>A0ABR0KKP1_9EURO</name>
<proteinExistence type="predicted"/>
<evidence type="ECO:0000256" key="1">
    <source>
        <dbReference type="SAM" id="Coils"/>
    </source>
</evidence>
<feature type="coiled-coil region" evidence="1">
    <location>
        <begin position="237"/>
        <end position="345"/>
    </location>
</feature>
<feature type="compositionally biased region" description="Polar residues" evidence="2">
    <location>
        <begin position="980"/>
        <end position="991"/>
    </location>
</feature>
<feature type="region of interest" description="Disordered" evidence="2">
    <location>
        <begin position="420"/>
        <end position="450"/>
    </location>
</feature>
<feature type="compositionally biased region" description="Polar residues" evidence="2">
    <location>
        <begin position="687"/>
        <end position="697"/>
    </location>
</feature>